<keyword evidence="3" id="KW-1185">Reference proteome</keyword>
<dbReference type="AlphaFoldDB" id="B4MY95"/>
<dbReference type="Proteomes" id="UP000007798">
    <property type="component" value="Unassembled WGS sequence"/>
</dbReference>
<gene>
    <name evidence="2" type="primary">Dwil\GK22180</name>
    <name evidence="2" type="ORF">Dwil_GK22180</name>
</gene>
<organism evidence="2 3">
    <name type="scientific">Drosophila willistoni</name>
    <name type="common">Fruit fly</name>
    <dbReference type="NCBI Taxonomy" id="7260"/>
    <lineage>
        <taxon>Eukaryota</taxon>
        <taxon>Metazoa</taxon>
        <taxon>Ecdysozoa</taxon>
        <taxon>Arthropoda</taxon>
        <taxon>Hexapoda</taxon>
        <taxon>Insecta</taxon>
        <taxon>Pterygota</taxon>
        <taxon>Neoptera</taxon>
        <taxon>Endopterygota</taxon>
        <taxon>Diptera</taxon>
        <taxon>Brachycera</taxon>
        <taxon>Muscomorpha</taxon>
        <taxon>Ephydroidea</taxon>
        <taxon>Drosophilidae</taxon>
        <taxon>Drosophila</taxon>
        <taxon>Sophophora</taxon>
    </lineage>
</organism>
<name>B4MY95_DROWI</name>
<keyword evidence="1" id="KW-0732">Signal</keyword>
<dbReference type="eggNOG" id="ENOG502TGP3">
    <property type="taxonomic scope" value="Eukaryota"/>
</dbReference>
<sequence>MRITLSLSALMLVLLAVSVSGYSSSSGAKICVINNCNYNSTTNACGRYGRSNLCRRFTNSCQLRYEACISSPSYTAVALSKCTNIKVGYRRACYGSSSSSSYSSSSSNVVPIIIRRG</sequence>
<feature type="chain" id="PRO_5002815317" description="Kazal-like domain-containing protein" evidence="1">
    <location>
        <begin position="22"/>
        <end position="117"/>
    </location>
</feature>
<dbReference type="HOGENOM" id="CLU_1972829_0_0_1"/>
<dbReference type="KEGG" id="dwi:6643438"/>
<feature type="signal peptide" evidence="1">
    <location>
        <begin position="1"/>
        <end position="21"/>
    </location>
</feature>
<protein>
    <recommendedName>
        <fullName evidence="4">Kazal-like domain-containing protein</fullName>
    </recommendedName>
</protein>
<dbReference type="OrthoDB" id="8066575at2759"/>
<evidence type="ECO:0000313" key="2">
    <source>
        <dbReference type="EMBL" id="EDW77084.1"/>
    </source>
</evidence>
<evidence type="ECO:0000256" key="1">
    <source>
        <dbReference type="SAM" id="SignalP"/>
    </source>
</evidence>
<reference evidence="2 3" key="1">
    <citation type="journal article" date="2007" name="Nature">
        <title>Evolution of genes and genomes on the Drosophila phylogeny.</title>
        <authorList>
            <consortium name="Drosophila 12 Genomes Consortium"/>
            <person name="Clark A.G."/>
            <person name="Eisen M.B."/>
            <person name="Smith D.R."/>
            <person name="Bergman C.M."/>
            <person name="Oliver B."/>
            <person name="Markow T.A."/>
            <person name="Kaufman T.C."/>
            <person name="Kellis M."/>
            <person name="Gelbart W."/>
            <person name="Iyer V.N."/>
            <person name="Pollard D.A."/>
            <person name="Sackton T.B."/>
            <person name="Larracuente A.M."/>
            <person name="Singh N.D."/>
            <person name="Abad J.P."/>
            <person name="Abt D.N."/>
            <person name="Adryan B."/>
            <person name="Aguade M."/>
            <person name="Akashi H."/>
            <person name="Anderson W.W."/>
            <person name="Aquadro C.F."/>
            <person name="Ardell D.H."/>
            <person name="Arguello R."/>
            <person name="Artieri C.G."/>
            <person name="Barbash D.A."/>
            <person name="Barker D."/>
            <person name="Barsanti P."/>
            <person name="Batterham P."/>
            <person name="Batzoglou S."/>
            <person name="Begun D."/>
            <person name="Bhutkar A."/>
            <person name="Blanco E."/>
            <person name="Bosak S.A."/>
            <person name="Bradley R.K."/>
            <person name="Brand A.D."/>
            <person name="Brent M.R."/>
            <person name="Brooks A.N."/>
            <person name="Brown R.H."/>
            <person name="Butlin R.K."/>
            <person name="Caggese C."/>
            <person name="Calvi B.R."/>
            <person name="Bernardo de Carvalho A."/>
            <person name="Caspi A."/>
            <person name="Castrezana S."/>
            <person name="Celniker S.E."/>
            <person name="Chang J.L."/>
            <person name="Chapple C."/>
            <person name="Chatterji S."/>
            <person name="Chinwalla A."/>
            <person name="Civetta A."/>
            <person name="Clifton S.W."/>
            <person name="Comeron J.M."/>
            <person name="Costello J.C."/>
            <person name="Coyne J.A."/>
            <person name="Daub J."/>
            <person name="David R.G."/>
            <person name="Delcher A.L."/>
            <person name="Delehaunty K."/>
            <person name="Do C.B."/>
            <person name="Ebling H."/>
            <person name="Edwards K."/>
            <person name="Eickbush T."/>
            <person name="Evans J.D."/>
            <person name="Filipski A."/>
            <person name="Findeiss S."/>
            <person name="Freyhult E."/>
            <person name="Fulton L."/>
            <person name="Fulton R."/>
            <person name="Garcia A.C."/>
            <person name="Gardiner A."/>
            <person name="Garfield D.A."/>
            <person name="Garvin B.E."/>
            <person name="Gibson G."/>
            <person name="Gilbert D."/>
            <person name="Gnerre S."/>
            <person name="Godfrey J."/>
            <person name="Good R."/>
            <person name="Gotea V."/>
            <person name="Gravely B."/>
            <person name="Greenberg A.J."/>
            <person name="Griffiths-Jones S."/>
            <person name="Gross S."/>
            <person name="Guigo R."/>
            <person name="Gustafson E.A."/>
            <person name="Haerty W."/>
            <person name="Hahn M.W."/>
            <person name="Halligan D.L."/>
            <person name="Halpern A.L."/>
            <person name="Halter G.M."/>
            <person name="Han M.V."/>
            <person name="Heger A."/>
            <person name="Hillier L."/>
            <person name="Hinrichs A.S."/>
            <person name="Holmes I."/>
            <person name="Hoskins R.A."/>
            <person name="Hubisz M.J."/>
            <person name="Hultmark D."/>
            <person name="Huntley M.A."/>
            <person name="Jaffe D.B."/>
            <person name="Jagadeeshan S."/>
            <person name="Jeck W.R."/>
            <person name="Johnson J."/>
            <person name="Jones C.D."/>
            <person name="Jordan W.C."/>
            <person name="Karpen G.H."/>
            <person name="Kataoka E."/>
            <person name="Keightley P.D."/>
            <person name="Kheradpour P."/>
            <person name="Kirkness E.F."/>
            <person name="Koerich L.B."/>
            <person name="Kristiansen K."/>
            <person name="Kudrna D."/>
            <person name="Kulathinal R.J."/>
            <person name="Kumar S."/>
            <person name="Kwok R."/>
            <person name="Lander E."/>
            <person name="Langley C.H."/>
            <person name="Lapoint R."/>
            <person name="Lazzaro B.P."/>
            <person name="Lee S.J."/>
            <person name="Levesque L."/>
            <person name="Li R."/>
            <person name="Lin C.F."/>
            <person name="Lin M.F."/>
            <person name="Lindblad-Toh K."/>
            <person name="Llopart A."/>
            <person name="Long M."/>
            <person name="Low L."/>
            <person name="Lozovsky E."/>
            <person name="Lu J."/>
            <person name="Luo M."/>
            <person name="Machado C.A."/>
            <person name="Makalowski W."/>
            <person name="Marzo M."/>
            <person name="Matsuda M."/>
            <person name="Matzkin L."/>
            <person name="McAllister B."/>
            <person name="McBride C.S."/>
            <person name="McKernan B."/>
            <person name="McKernan K."/>
            <person name="Mendez-Lago M."/>
            <person name="Minx P."/>
            <person name="Mollenhauer M.U."/>
            <person name="Montooth K."/>
            <person name="Mount S.M."/>
            <person name="Mu X."/>
            <person name="Myers E."/>
            <person name="Negre B."/>
            <person name="Newfeld S."/>
            <person name="Nielsen R."/>
            <person name="Noor M.A."/>
            <person name="O'Grady P."/>
            <person name="Pachter L."/>
            <person name="Papaceit M."/>
            <person name="Parisi M.J."/>
            <person name="Parisi M."/>
            <person name="Parts L."/>
            <person name="Pedersen J.S."/>
            <person name="Pesole G."/>
            <person name="Phillippy A.M."/>
            <person name="Ponting C.P."/>
            <person name="Pop M."/>
            <person name="Porcelli D."/>
            <person name="Powell J.R."/>
            <person name="Prohaska S."/>
            <person name="Pruitt K."/>
            <person name="Puig M."/>
            <person name="Quesneville H."/>
            <person name="Ram K.R."/>
            <person name="Rand D."/>
            <person name="Rasmussen M.D."/>
            <person name="Reed L.K."/>
            <person name="Reenan R."/>
            <person name="Reily A."/>
            <person name="Remington K.A."/>
            <person name="Rieger T.T."/>
            <person name="Ritchie M.G."/>
            <person name="Robin C."/>
            <person name="Rogers Y.H."/>
            <person name="Rohde C."/>
            <person name="Rozas J."/>
            <person name="Rubenfield M.J."/>
            <person name="Ruiz A."/>
            <person name="Russo S."/>
            <person name="Salzberg S.L."/>
            <person name="Sanchez-Gracia A."/>
            <person name="Saranga D.J."/>
            <person name="Sato H."/>
            <person name="Schaeffer S.W."/>
            <person name="Schatz M.C."/>
            <person name="Schlenke T."/>
            <person name="Schwartz R."/>
            <person name="Segarra C."/>
            <person name="Singh R.S."/>
            <person name="Sirot L."/>
            <person name="Sirota M."/>
            <person name="Sisneros N.B."/>
            <person name="Smith C.D."/>
            <person name="Smith T.F."/>
            <person name="Spieth J."/>
            <person name="Stage D.E."/>
            <person name="Stark A."/>
            <person name="Stephan W."/>
            <person name="Strausberg R.L."/>
            <person name="Strempel S."/>
            <person name="Sturgill D."/>
            <person name="Sutton G."/>
            <person name="Sutton G.G."/>
            <person name="Tao W."/>
            <person name="Teichmann S."/>
            <person name="Tobari Y.N."/>
            <person name="Tomimura Y."/>
            <person name="Tsolas J.M."/>
            <person name="Valente V.L."/>
            <person name="Venter E."/>
            <person name="Venter J.C."/>
            <person name="Vicario S."/>
            <person name="Vieira F.G."/>
            <person name="Vilella A.J."/>
            <person name="Villasante A."/>
            <person name="Walenz B."/>
            <person name="Wang J."/>
            <person name="Wasserman M."/>
            <person name="Watts T."/>
            <person name="Wilson D."/>
            <person name="Wilson R.K."/>
            <person name="Wing R.A."/>
            <person name="Wolfner M.F."/>
            <person name="Wong A."/>
            <person name="Wong G.K."/>
            <person name="Wu C.I."/>
            <person name="Wu G."/>
            <person name="Yamamoto D."/>
            <person name="Yang H.P."/>
            <person name="Yang S.P."/>
            <person name="Yorke J.A."/>
            <person name="Yoshida K."/>
            <person name="Zdobnov E."/>
            <person name="Zhang P."/>
            <person name="Zhang Y."/>
            <person name="Zimin A.V."/>
            <person name="Baldwin J."/>
            <person name="Abdouelleil A."/>
            <person name="Abdulkadir J."/>
            <person name="Abebe A."/>
            <person name="Abera B."/>
            <person name="Abreu J."/>
            <person name="Acer S.C."/>
            <person name="Aftuck L."/>
            <person name="Alexander A."/>
            <person name="An P."/>
            <person name="Anderson E."/>
            <person name="Anderson S."/>
            <person name="Arachi H."/>
            <person name="Azer M."/>
            <person name="Bachantsang P."/>
            <person name="Barry A."/>
            <person name="Bayul T."/>
            <person name="Berlin A."/>
            <person name="Bessette D."/>
            <person name="Bloom T."/>
            <person name="Blye J."/>
            <person name="Boguslavskiy L."/>
            <person name="Bonnet C."/>
            <person name="Boukhgalter B."/>
            <person name="Bourzgui I."/>
            <person name="Brown A."/>
            <person name="Cahill P."/>
            <person name="Channer S."/>
            <person name="Cheshatsang Y."/>
            <person name="Chuda L."/>
            <person name="Citroen M."/>
            <person name="Collymore A."/>
            <person name="Cooke P."/>
            <person name="Costello M."/>
            <person name="D'Aco K."/>
            <person name="Daza R."/>
            <person name="De Haan G."/>
            <person name="DeGray S."/>
            <person name="DeMaso C."/>
            <person name="Dhargay N."/>
            <person name="Dooley K."/>
            <person name="Dooley E."/>
            <person name="Doricent M."/>
            <person name="Dorje P."/>
            <person name="Dorjee K."/>
            <person name="Dupes A."/>
            <person name="Elong R."/>
            <person name="Falk J."/>
            <person name="Farina A."/>
            <person name="Faro S."/>
            <person name="Ferguson D."/>
            <person name="Fisher S."/>
            <person name="Foley C.D."/>
            <person name="Franke A."/>
            <person name="Friedrich D."/>
            <person name="Gadbois L."/>
            <person name="Gearin G."/>
            <person name="Gearin C.R."/>
            <person name="Giannoukos G."/>
            <person name="Goode T."/>
            <person name="Graham J."/>
            <person name="Grandbois E."/>
            <person name="Grewal S."/>
            <person name="Gyaltsen K."/>
            <person name="Hafez N."/>
            <person name="Hagos B."/>
            <person name="Hall J."/>
            <person name="Henson C."/>
            <person name="Hollinger A."/>
            <person name="Honan T."/>
            <person name="Huard M.D."/>
            <person name="Hughes L."/>
            <person name="Hurhula B."/>
            <person name="Husby M.E."/>
            <person name="Kamat A."/>
            <person name="Kanga B."/>
            <person name="Kashin S."/>
            <person name="Khazanovich D."/>
            <person name="Kisner P."/>
            <person name="Lance K."/>
            <person name="Lara M."/>
            <person name="Lee W."/>
            <person name="Lennon N."/>
            <person name="Letendre F."/>
            <person name="LeVine R."/>
            <person name="Lipovsky A."/>
            <person name="Liu X."/>
            <person name="Liu J."/>
            <person name="Liu S."/>
            <person name="Lokyitsang T."/>
            <person name="Lokyitsang Y."/>
            <person name="Lubonja R."/>
            <person name="Lui A."/>
            <person name="MacDonald P."/>
            <person name="Magnisalis V."/>
            <person name="Maru K."/>
            <person name="Matthews C."/>
            <person name="McCusker W."/>
            <person name="McDonough S."/>
            <person name="Mehta T."/>
            <person name="Meldrim J."/>
            <person name="Meneus L."/>
            <person name="Mihai O."/>
            <person name="Mihalev A."/>
            <person name="Mihova T."/>
            <person name="Mittelman R."/>
            <person name="Mlenga V."/>
            <person name="Montmayeur A."/>
            <person name="Mulrain L."/>
            <person name="Navidi A."/>
            <person name="Naylor J."/>
            <person name="Negash T."/>
            <person name="Nguyen T."/>
            <person name="Nguyen N."/>
            <person name="Nicol R."/>
            <person name="Norbu C."/>
            <person name="Norbu N."/>
            <person name="Novod N."/>
            <person name="O'Neill B."/>
            <person name="Osman S."/>
            <person name="Markiewicz E."/>
            <person name="Oyono O.L."/>
            <person name="Patti C."/>
            <person name="Phunkhang P."/>
            <person name="Pierre F."/>
            <person name="Priest M."/>
            <person name="Raghuraman S."/>
            <person name="Rege F."/>
            <person name="Reyes R."/>
            <person name="Rise C."/>
            <person name="Rogov P."/>
            <person name="Ross K."/>
            <person name="Ryan E."/>
            <person name="Settipalli S."/>
            <person name="Shea T."/>
            <person name="Sherpa N."/>
            <person name="Shi L."/>
            <person name="Shih D."/>
            <person name="Sparrow T."/>
            <person name="Spaulding J."/>
            <person name="Stalker J."/>
            <person name="Stange-Thomann N."/>
            <person name="Stavropoulos S."/>
            <person name="Stone C."/>
            <person name="Strader C."/>
            <person name="Tesfaye S."/>
            <person name="Thomson T."/>
            <person name="Thoulutsang Y."/>
            <person name="Thoulutsang D."/>
            <person name="Topham K."/>
            <person name="Topping I."/>
            <person name="Tsamla T."/>
            <person name="Vassiliev H."/>
            <person name="Vo A."/>
            <person name="Wangchuk T."/>
            <person name="Wangdi T."/>
            <person name="Weiand M."/>
            <person name="Wilkinson J."/>
            <person name="Wilson A."/>
            <person name="Yadav S."/>
            <person name="Young G."/>
            <person name="Yu Q."/>
            <person name="Zembek L."/>
            <person name="Zhong D."/>
            <person name="Zimmer A."/>
            <person name="Zwirko Z."/>
            <person name="Jaffe D.B."/>
            <person name="Alvarez P."/>
            <person name="Brockman W."/>
            <person name="Butler J."/>
            <person name="Chin C."/>
            <person name="Gnerre S."/>
            <person name="Grabherr M."/>
            <person name="Kleber M."/>
            <person name="Mauceli E."/>
            <person name="MacCallum I."/>
        </authorList>
    </citation>
    <scope>NUCLEOTIDE SEQUENCE [LARGE SCALE GENOMIC DNA]</scope>
    <source>
        <strain evidence="3">Tucson 14030-0811.24</strain>
    </source>
</reference>
<dbReference type="PhylomeDB" id="B4MY95"/>
<evidence type="ECO:0008006" key="4">
    <source>
        <dbReference type="Google" id="ProtNLM"/>
    </source>
</evidence>
<dbReference type="InParanoid" id="B4MY95"/>
<dbReference type="EMBL" id="CH963894">
    <property type="protein sequence ID" value="EDW77084.1"/>
    <property type="molecule type" value="Genomic_DNA"/>
</dbReference>
<proteinExistence type="predicted"/>
<accession>B4MY95</accession>
<evidence type="ECO:0000313" key="3">
    <source>
        <dbReference type="Proteomes" id="UP000007798"/>
    </source>
</evidence>
<dbReference type="OMA" id="CGRYGRS"/>